<dbReference type="PROSITE" id="PS50104">
    <property type="entry name" value="TIR"/>
    <property type="match status" value="1"/>
</dbReference>
<keyword evidence="1" id="KW-0520">NAD</keyword>
<feature type="domain" description="TIR" evidence="2">
    <location>
        <begin position="12"/>
        <end position="109"/>
    </location>
</feature>
<dbReference type="SMART" id="SM00255">
    <property type="entry name" value="TIR"/>
    <property type="match status" value="1"/>
</dbReference>
<evidence type="ECO:0000313" key="4">
    <source>
        <dbReference type="RefSeq" id="XP_021803716.1"/>
    </source>
</evidence>
<evidence type="ECO:0000313" key="3">
    <source>
        <dbReference type="Proteomes" id="UP000515124"/>
    </source>
</evidence>
<dbReference type="AlphaFoldDB" id="A0A6P5RRN9"/>
<dbReference type="Gene3D" id="3.40.50.10140">
    <property type="entry name" value="Toll/interleukin-1 receptor homology (TIR) domain"/>
    <property type="match status" value="1"/>
</dbReference>
<name>A0A6P5RRN9_PRUAV</name>
<dbReference type="GO" id="GO:0007165">
    <property type="term" value="P:signal transduction"/>
    <property type="evidence" value="ECO:0007669"/>
    <property type="project" value="InterPro"/>
</dbReference>
<evidence type="ECO:0000256" key="1">
    <source>
        <dbReference type="ARBA" id="ARBA00023027"/>
    </source>
</evidence>
<dbReference type="SUPFAM" id="SSF52200">
    <property type="entry name" value="Toll/Interleukin receptor TIR domain"/>
    <property type="match status" value="1"/>
</dbReference>
<dbReference type="KEGG" id="pavi:110747973"/>
<dbReference type="Proteomes" id="UP000515124">
    <property type="component" value="Unplaced"/>
</dbReference>
<dbReference type="PANTHER" id="PTHR32009">
    <property type="entry name" value="TMV RESISTANCE PROTEIN N-LIKE"/>
    <property type="match status" value="1"/>
</dbReference>
<dbReference type="PANTHER" id="PTHR32009:SF152">
    <property type="entry name" value="NEUTRAL_ALKALINE INVERTASE"/>
    <property type="match status" value="1"/>
</dbReference>
<protein>
    <submittedName>
        <fullName evidence="4">Toll/interleukin-1 receptor-like protein</fullName>
    </submittedName>
</protein>
<organism evidence="3 4">
    <name type="scientific">Prunus avium</name>
    <name type="common">Cherry</name>
    <name type="synonym">Cerasus avium</name>
    <dbReference type="NCBI Taxonomy" id="42229"/>
    <lineage>
        <taxon>Eukaryota</taxon>
        <taxon>Viridiplantae</taxon>
        <taxon>Streptophyta</taxon>
        <taxon>Embryophyta</taxon>
        <taxon>Tracheophyta</taxon>
        <taxon>Spermatophyta</taxon>
        <taxon>Magnoliopsida</taxon>
        <taxon>eudicotyledons</taxon>
        <taxon>Gunneridae</taxon>
        <taxon>Pentapetalae</taxon>
        <taxon>rosids</taxon>
        <taxon>fabids</taxon>
        <taxon>Rosales</taxon>
        <taxon>Rosaceae</taxon>
        <taxon>Amygdaloideae</taxon>
        <taxon>Amygdaleae</taxon>
        <taxon>Prunus</taxon>
    </lineage>
</organism>
<sequence length="109" mass="12520">MPSSASSTPKILTHDVFLSFRGEDTRQSFTSHLYHALIEKGIDTFMDDEKLKRGKPIGPELMKAIEESRFAVVILSRDYASSTWCLDELAHIVDCKKEKELQIFPVFYH</sequence>
<feature type="non-terminal residue" evidence="4">
    <location>
        <position position="109"/>
    </location>
</feature>
<evidence type="ECO:0000259" key="2">
    <source>
        <dbReference type="PROSITE" id="PS50104"/>
    </source>
</evidence>
<dbReference type="RefSeq" id="XP_021803716.1">
    <property type="nucleotide sequence ID" value="XM_021948024.1"/>
</dbReference>
<reference evidence="4" key="1">
    <citation type="submission" date="2025-08" db="UniProtKB">
        <authorList>
            <consortium name="RefSeq"/>
        </authorList>
    </citation>
    <scope>IDENTIFICATION</scope>
</reference>
<dbReference type="GeneID" id="110747973"/>
<dbReference type="InterPro" id="IPR000157">
    <property type="entry name" value="TIR_dom"/>
</dbReference>
<dbReference type="InterPro" id="IPR035897">
    <property type="entry name" value="Toll_tir_struct_dom_sf"/>
</dbReference>
<gene>
    <name evidence="4" type="primary">LOC110747973</name>
</gene>
<accession>A0A6P5RRN9</accession>
<keyword evidence="3" id="KW-1185">Reference proteome</keyword>
<dbReference type="Pfam" id="PF01582">
    <property type="entry name" value="TIR"/>
    <property type="match status" value="1"/>
</dbReference>
<proteinExistence type="predicted"/>